<gene>
    <name evidence="6" type="ORF">Slin15195_G009580</name>
</gene>
<dbReference type="GO" id="GO:0016491">
    <property type="term" value="F:oxidoreductase activity"/>
    <property type="evidence" value="ECO:0007669"/>
    <property type="project" value="UniProtKB-KW"/>
</dbReference>
<dbReference type="Gene3D" id="3.50.50.60">
    <property type="entry name" value="FAD/NAD(P)-binding domain"/>
    <property type="match status" value="2"/>
</dbReference>
<protein>
    <submittedName>
        <fullName evidence="6">FAD/NAD(P)-binding domain, FAD/NAD(P)-binding domain superfamily</fullName>
    </submittedName>
</protein>
<sequence length="402" mass="43746">MRFSIATAAAAFAWLTAALPTVEPEPAVQANYDVIVVGGGPSGLSAASALARVRRNVLLIDSGEYRNQYTRRIHDVLGFDGVTPAYFRWRARQQILEYPTVHLTNGTVSKIEANGDAEYTSFSVTANFSANGNTVVTARKVILATGLRDIVPTTPGLAENWGKGIYWCPWCDGYEHADQSFGVLGPLDKSGNTPLEVLTLNKDIIIFANGTDTPENREIVEGKLPGFETWHALHNITVDNRTIVSLERLKDAGALNEDPSKATLPEHDLFRVNFEGGESVERAAFVTNWLNEQRSKIGEEAGVALYGGKLAANLSAGMITNVPGIYAVGDANSDNSTNVPHAMWSGKRAVVSLHVTLEKENAEFQIAQAGSAEKRDLVERERMLWARVNDGDLLNAGSFDRF</sequence>
<dbReference type="GO" id="GO:0097237">
    <property type="term" value="P:cellular response to toxic substance"/>
    <property type="evidence" value="ECO:0007669"/>
    <property type="project" value="UniProtKB-ARBA"/>
</dbReference>
<keyword evidence="7" id="KW-1185">Reference proteome</keyword>
<feature type="chain" id="PRO_5040347438" evidence="4">
    <location>
        <begin position="19"/>
        <end position="402"/>
    </location>
</feature>
<organism evidence="6 7">
    <name type="scientific">Septoria linicola</name>
    <dbReference type="NCBI Taxonomy" id="215465"/>
    <lineage>
        <taxon>Eukaryota</taxon>
        <taxon>Fungi</taxon>
        <taxon>Dikarya</taxon>
        <taxon>Ascomycota</taxon>
        <taxon>Pezizomycotina</taxon>
        <taxon>Dothideomycetes</taxon>
        <taxon>Dothideomycetidae</taxon>
        <taxon>Mycosphaerellales</taxon>
        <taxon>Mycosphaerellaceae</taxon>
        <taxon>Septoria</taxon>
    </lineage>
</organism>
<dbReference type="EMBL" id="CP099418">
    <property type="protein sequence ID" value="USW47639.1"/>
    <property type="molecule type" value="Genomic_DNA"/>
</dbReference>
<proteinExistence type="inferred from homology"/>
<dbReference type="OrthoDB" id="10260355at2759"/>
<keyword evidence="3" id="KW-0560">Oxidoreductase</keyword>
<evidence type="ECO:0000313" key="6">
    <source>
        <dbReference type="EMBL" id="USW47639.1"/>
    </source>
</evidence>
<evidence type="ECO:0000256" key="1">
    <source>
        <dbReference type="ARBA" id="ARBA00009333"/>
    </source>
</evidence>
<dbReference type="Pfam" id="PF07992">
    <property type="entry name" value="Pyr_redox_2"/>
    <property type="match status" value="1"/>
</dbReference>
<evidence type="ECO:0000256" key="4">
    <source>
        <dbReference type="SAM" id="SignalP"/>
    </source>
</evidence>
<dbReference type="InterPro" id="IPR023753">
    <property type="entry name" value="FAD/NAD-binding_dom"/>
</dbReference>
<evidence type="ECO:0000313" key="7">
    <source>
        <dbReference type="Proteomes" id="UP001056384"/>
    </source>
</evidence>
<dbReference type="PRINTS" id="PR00469">
    <property type="entry name" value="PNDRDTASEII"/>
</dbReference>
<dbReference type="Proteomes" id="UP001056384">
    <property type="component" value="Chromosome 1"/>
</dbReference>
<comment type="similarity">
    <text evidence="1">Belongs to the class-II pyridine nucleotide-disulfide oxidoreductase family.</text>
</comment>
<evidence type="ECO:0000256" key="2">
    <source>
        <dbReference type="ARBA" id="ARBA00022630"/>
    </source>
</evidence>
<evidence type="ECO:0000256" key="3">
    <source>
        <dbReference type="ARBA" id="ARBA00023002"/>
    </source>
</evidence>
<dbReference type="SUPFAM" id="SSF51905">
    <property type="entry name" value="FAD/NAD(P)-binding domain"/>
    <property type="match status" value="1"/>
</dbReference>
<feature type="signal peptide" evidence="4">
    <location>
        <begin position="1"/>
        <end position="18"/>
    </location>
</feature>
<dbReference type="InterPro" id="IPR050097">
    <property type="entry name" value="Ferredoxin-NADP_redctase_2"/>
</dbReference>
<evidence type="ECO:0000259" key="5">
    <source>
        <dbReference type="Pfam" id="PF07992"/>
    </source>
</evidence>
<dbReference type="InterPro" id="IPR036188">
    <property type="entry name" value="FAD/NAD-bd_sf"/>
</dbReference>
<dbReference type="PRINTS" id="PR00368">
    <property type="entry name" value="FADPNR"/>
</dbReference>
<name>A0A9Q9EF66_9PEZI</name>
<dbReference type="PANTHER" id="PTHR48105">
    <property type="entry name" value="THIOREDOXIN REDUCTASE 1-RELATED-RELATED"/>
    <property type="match status" value="1"/>
</dbReference>
<reference evidence="6" key="1">
    <citation type="submission" date="2022-06" db="EMBL/GenBank/DDBJ databases">
        <title>Complete genome sequences of two strains of the flax pathogen Septoria linicola.</title>
        <authorList>
            <person name="Lapalu N."/>
            <person name="Simon A."/>
            <person name="Demenou B."/>
            <person name="Paumier D."/>
            <person name="Guillot M.-P."/>
            <person name="Gout L."/>
            <person name="Valade R."/>
        </authorList>
    </citation>
    <scope>NUCLEOTIDE SEQUENCE</scope>
    <source>
        <strain evidence="6">SE15195</strain>
    </source>
</reference>
<accession>A0A9Q9EF66</accession>
<keyword evidence="2" id="KW-0285">Flavoprotein</keyword>
<dbReference type="AlphaFoldDB" id="A0A9Q9EF66"/>
<feature type="domain" description="FAD/NAD(P)-binding" evidence="5">
    <location>
        <begin position="32"/>
        <end position="178"/>
    </location>
</feature>
<keyword evidence="4" id="KW-0732">Signal</keyword>